<accession>A0AA35WDK1</accession>
<organism evidence="1 2">
    <name type="scientific">Geodia barretti</name>
    <name type="common">Barrett's horny sponge</name>
    <dbReference type="NCBI Taxonomy" id="519541"/>
    <lineage>
        <taxon>Eukaryota</taxon>
        <taxon>Metazoa</taxon>
        <taxon>Porifera</taxon>
        <taxon>Demospongiae</taxon>
        <taxon>Heteroscleromorpha</taxon>
        <taxon>Tetractinellida</taxon>
        <taxon>Astrophorina</taxon>
        <taxon>Geodiidae</taxon>
        <taxon>Geodia</taxon>
    </lineage>
</organism>
<dbReference type="InterPro" id="IPR011050">
    <property type="entry name" value="Pectin_lyase_fold/virulence"/>
</dbReference>
<keyword evidence="2" id="KW-1185">Reference proteome</keyword>
<dbReference type="AlphaFoldDB" id="A0AA35WDK1"/>
<comment type="caution">
    <text evidence="1">The sequence shown here is derived from an EMBL/GenBank/DDBJ whole genome shotgun (WGS) entry which is preliminary data.</text>
</comment>
<evidence type="ECO:0000313" key="2">
    <source>
        <dbReference type="Proteomes" id="UP001174909"/>
    </source>
</evidence>
<reference evidence="1" key="1">
    <citation type="submission" date="2023-03" db="EMBL/GenBank/DDBJ databases">
        <authorList>
            <person name="Steffen K."/>
            <person name="Cardenas P."/>
        </authorList>
    </citation>
    <scope>NUCLEOTIDE SEQUENCE</scope>
</reference>
<dbReference type="Proteomes" id="UP001174909">
    <property type="component" value="Unassembled WGS sequence"/>
</dbReference>
<gene>
    <name evidence="1" type="ORF">GBAR_LOCUS6976</name>
</gene>
<sequence length="435" mass="47638">MKIPQALDNKTSSPVQRQTVAMLPRTVLLVIVAASQMVPLGFCCTTDWRGSCDAAGWNVRVESCPCDNTSCTTVYCDSLAGAIGYVQEHYQRASVTIDLCSSCSFELEANSTIDNSNVERLYLSGNGSVVDCTRNVSVTFSGKMNVTIESITFKNCSTKGTLRFVNVFGYQDITLAHFEGSGLSFLNVSGTVSISNTTISGLHVHKSLDHISALYVNSKLSYGDAGLVFSLTNCSIVDNINVNETTAMEEMTRGTGMFLYLKRARNSNHFFINNCTFANNVAYLGGSISVLTSSASDTEVDIRDSVFRGNKAEIGSATDFYCAQTPVNKQINETCLRVVIRDSHFARNEPFTHIMQMGSSTVCVKYTELELNGKIVFYKNNGSAIASEESDIFVNRDSNITFTGNVAQRGAGLNLFGSFVHIYRNTEIKFYTTER</sequence>
<protein>
    <submittedName>
        <fullName evidence="1">Uncharacterized protein</fullName>
    </submittedName>
</protein>
<dbReference type="EMBL" id="CASHTH010001049">
    <property type="protein sequence ID" value="CAI8010630.1"/>
    <property type="molecule type" value="Genomic_DNA"/>
</dbReference>
<name>A0AA35WDK1_GEOBA</name>
<evidence type="ECO:0000313" key="1">
    <source>
        <dbReference type="EMBL" id="CAI8010630.1"/>
    </source>
</evidence>
<proteinExistence type="predicted"/>
<dbReference type="SUPFAM" id="SSF51126">
    <property type="entry name" value="Pectin lyase-like"/>
    <property type="match status" value="1"/>
</dbReference>